<dbReference type="Pfam" id="PF01584">
    <property type="entry name" value="CheW"/>
    <property type="match status" value="1"/>
</dbReference>
<dbReference type="GO" id="GO:0006935">
    <property type="term" value="P:chemotaxis"/>
    <property type="evidence" value="ECO:0007669"/>
    <property type="project" value="InterPro"/>
</dbReference>
<dbReference type="GO" id="GO:0007165">
    <property type="term" value="P:signal transduction"/>
    <property type="evidence" value="ECO:0007669"/>
    <property type="project" value="InterPro"/>
</dbReference>
<feature type="domain" description="CheW-like" evidence="1">
    <location>
        <begin position="2"/>
        <end position="142"/>
    </location>
</feature>
<dbReference type="Gene3D" id="2.30.30.40">
    <property type="entry name" value="SH3 Domains"/>
    <property type="match status" value="1"/>
</dbReference>
<dbReference type="PANTHER" id="PTHR22617:SF23">
    <property type="entry name" value="CHEMOTAXIS PROTEIN CHEW"/>
    <property type="match status" value="1"/>
</dbReference>
<organism evidence="2 3">
    <name type="scientific">Sorangium cellulosum</name>
    <name type="common">Polyangium cellulosum</name>
    <dbReference type="NCBI Taxonomy" id="56"/>
    <lineage>
        <taxon>Bacteria</taxon>
        <taxon>Pseudomonadati</taxon>
        <taxon>Myxococcota</taxon>
        <taxon>Polyangia</taxon>
        <taxon>Polyangiales</taxon>
        <taxon>Polyangiaceae</taxon>
        <taxon>Sorangium</taxon>
    </lineage>
</organism>
<name>A0A4P2PYE5_SORCE</name>
<dbReference type="Gene3D" id="2.40.50.180">
    <property type="entry name" value="CheA-289, Domain 4"/>
    <property type="match status" value="1"/>
</dbReference>
<dbReference type="EMBL" id="CP012670">
    <property type="protein sequence ID" value="AUX21905.1"/>
    <property type="molecule type" value="Genomic_DNA"/>
</dbReference>
<dbReference type="GO" id="GO:0005829">
    <property type="term" value="C:cytosol"/>
    <property type="evidence" value="ECO:0007669"/>
    <property type="project" value="TreeGrafter"/>
</dbReference>
<dbReference type="AlphaFoldDB" id="A0A4P2PYE5"/>
<dbReference type="InterPro" id="IPR039315">
    <property type="entry name" value="CheW"/>
</dbReference>
<sequence>MIDLHVVLKVADTEYVISAADVLHMESYSGATRVPGTRDYVGGLIQIRGRVVPVVALRARFGLPSAEPTLDSRVIVVQHGGRTVGLLVDSAREVVTIAADELRPPPEIMAEESAGFVRAVAQLGKRLVMLVDVGRVIGEEQDHGR</sequence>
<dbReference type="RefSeq" id="WP_129347159.1">
    <property type="nucleotide sequence ID" value="NZ_CP012670.1"/>
</dbReference>
<accession>A0A4P2PYE5</accession>
<dbReference type="SMART" id="SM00260">
    <property type="entry name" value="CheW"/>
    <property type="match status" value="1"/>
</dbReference>
<evidence type="ECO:0000313" key="2">
    <source>
        <dbReference type="EMBL" id="AUX21905.1"/>
    </source>
</evidence>
<dbReference type="InterPro" id="IPR002545">
    <property type="entry name" value="CheW-lke_dom"/>
</dbReference>
<dbReference type="PANTHER" id="PTHR22617">
    <property type="entry name" value="CHEMOTAXIS SENSOR HISTIDINE KINASE-RELATED"/>
    <property type="match status" value="1"/>
</dbReference>
<evidence type="ECO:0000313" key="3">
    <source>
        <dbReference type="Proteomes" id="UP000295781"/>
    </source>
</evidence>
<reference evidence="2 3" key="1">
    <citation type="submission" date="2015-09" db="EMBL/GenBank/DDBJ databases">
        <title>Sorangium comparison.</title>
        <authorList>
            <person name="Zaburannyi N."/>
            <person name="Bunk B."/>
            <person name="Overmann J."/>
            <person name="Mueller R."/>
        </authorList>
    </citation>
    <scope>NUCLEOTIDE SEQUENCE [LARGE SCALE GENOMIC DNA]</scope>
    <source>
        <strain evidence="2 3">So ceGT47</strain>
    </source>
</reference>
<dbReference type="InterPro" id="IPR036061">
    <property type="entry name" value="CheW-like_dom_sf"/>
</dbReference>
<evidence type="ECO:0000259" key="1">
    <source>
        <dbReference type="PROSITE" id="PS50851"/>
    </source>
</evidence>
<protein>
    <submittedName>
        <fullName evidence="2">Chemotaxis protein CheW</fullName>
    </submittedName>
</protein>
<dbReference type="SUPFAM" id="SSF50341">
    <property type="entry name" value="CheW-like"/>
    <property type="match status" value="1"/>
</dbReference>
<dbReference type="PROSITE" id="PS50851">
    <property type="entry name" value="CHEW"/>
    <property type="match status" value="1"/>
</dbReference>
<dbReference type="Proteomes" id="UP000295781">
    <property type="component" value="Chromosome"/>
</dbReference>
<proteinExistence type="predicted"/>
<dbReference type="OrthoDB" id="9790406at2"/>
<gene>
    <name evidence="2" type="primary">cheW</name>
    <name evidence="2" type="ORF">SOCEGT47_024010</name>
</gene>